<reference evidence="1 2" key="1">
    <citation type="submission" date="2019-03" db="EMBL/GenBank/DDBJ databases">
        <title>Genomic Encyclopedia of Type Strains, Phase IV (KMG-IV): sequencing the most valuable type-strain genomes for metagenomic binning, comparative biology and taxonomic classification.</title>
        <authorList>
            <person name="Goeker M."/>
        </authorList>
    </citation>
    <scope>NUCLEOTIDE SEQUENCE [LARGE SCALE GENOMIC DNA]</scope>
    <source>
        <strain evidence="1 2">DSM 100013</strain>
    </source>
</reference>
<accession>A0A4V2T283</accession>
<protein>
    <submittedName>
        <fullName evidence="1">Uncharacterized protein</fullName>
    </submittedName>
</protein>
<evidence type="ECO:0000313" key="1">
    <source>
        <dbReference type="EMBL" id="TCP96453.1"/>
    </source>
</evidence>
<comment type="caution">
    <text evidence="1">The sequence shown here is derived from an EMBL/GenBank/DDBJ whole genome shotgun (WGS) entry which is preliminary data.</text>
</comment>
<proteinExistence type="predicted"/>
<dbReference type="Proteomes" id="UP000295504">
    <property type="component" value="Unassembled WGS sequence"/>
</dbReference>
<name>A0A4V2T283_9FIRM</name>
<organism evidence="1 2">
    <name type="scientific">Serpentinicella alkaliphila</name>
    <dbReference type="NCBI Taxonomy" id="1734049"/>
    <lineage>
        <taxon>Bacteria</taxon>
        <taxon>Bacillati</taxon>
        <taxon>Bacillota</taxon>
        <taxon>Clostridia</taxon>
        <taxon>Peptostreptococcales</taxon>
        <taxon>Natronincolaceae</taxon>
        <taxon>Serpentinicella</taxon>
    </lineage>
</organism>
<evidence type="ECO:0000313" key="2">
    <source>
        <dbReference type="Proteomes" id="UP000295504"/>
    </source>
</evidence>
<sequence>MALFIQCLPIIVNPTGLTKHDSEKNNITNINFSVDDAIELTRKRIKDLILYIDDVAVERIQNTNGRLFIVYNLIIDESIITNLNVNATVALDDGRIEVLYSSKEYIEDIEFLIDEIRDFDKNMLISEEKAKKSIGPQNKISGNGNLYYRYNSGRSDEWLWRIEVQT</sequence>
<dbReference type="EMBL" id="SLYC01000051">
    <property type="protein sequence ID" value="TCP96453.1"/>
    <property type="molecule type" value="Genomic_DNA"/>
</dbReference>
<dbReference type="RefSeq" id="WP_132849570.1">
    <property type="nucleotide sequence ID" value="NZ_CP058648.1"/>
</dbReference>
<dbReference type="AlphaFoldDB" id="A0A4V2T283"/>
<gene>
    <name evidence="1" type="ORF">EDD79_10519</name>
</gene>
<keyword evidence="2" id="KW-1185">Reference proteome</keyword>